<protein>
    <submittedName>
        <fullName evidence="1">Uncharacterized protein</fullName>
    </submittedName>
</protein>
<comment type="caution">
    <text evidence="1">The sequence shown here is derived from an EMBL/GenBank/DDBJ whole genome shotgun (WGS) entry which is preliminary data.</text>
</comment>
<dbReference type="EMBL" id="JACJMO010000002">
    <property type="protein sequence ID" value="MBM6856636.1"/>
    <property type="molecule type" value="Genomic_DNA"/>
</dbReference>
<evidence type="ECO:0000313" key="2">
    <source>
        <dbReference type="Proteomes" id="UP000698924"/>
    </source>
</evidence>
<sequence>MKKGTRVRVLRTNEIGTIADKQFIRKGGETKIYCRVKLDKNPKQDTWYFADQLIDTIVKAEVSIKASDSSTSTFSVIFDTDNKNISMEHIRSISENKNIPTDKSLSSWITVWLFKGIRETLKEAYGGDPIINNEKW</sequence>
<accession>A0AA41D7G6</accession>
<organism evidence="1 2">
    <name type="scientific">Caecibacteroides pullorum</name>
    <dbReference type="NCBI Taxonomy" id="2725562"/>
    <lineage>
        <taxon>Bacteria</taxon>
        <taxon>Pseudomonadati</taxon>
        <taxon>Bacteroidota</taxon>
        <taxon>Bacteroidia</taxon>
        <taxon>Bacteroidales</taxon>
        <taxon>Bacteroidaceae</taxon>
        <taxon>Caecibacteroides</taxon>
    </lineage>
</organism>
<gene>
    <name evidence="1" type="ORF">H6D15_03315</name>
</gene>
<evidence type="ECO:0000313" key="1">
    <source>
        <dbReference type="EMBL" id="MBM6856636.1"/>
    </source>
</evidence>
<name>A0AA41D7G6_9BACT</name>
<dbReference type="Proteomes" id="UP000698924">
    <property type="component" value="Unassembled WGS sequence"/>
</dbReference>
<proteinExistence type="predicted"/>
<keyword evidence="2" id="KW-1185">Reference proteome</keyword>
<dbReference type="RefSeq" id="WP_204971102.1">
    <property type="nucleotide sequence ID" value="NZ_JAAZTS010000002.1"/>
</dbReference>
<reference evidence="1 2" key="1">
    <citation type="journal article" date="2021" name="Sci. Rep.">
        <title>The distribution of antibiotic resistance genes in chicken gut microbiota commensals.</title>
        <authorList>
            <person name="Juricova H."/>
            <person name="Matiasovicova J."/>
            <person name="Kubasova T."/>
            <person name="Cejkova D."/>
            <person name="Rychlik I."/>
        </authorList>
    </citation>
    <scope>NUCLEOTIDE SEQUENCE [LARGE SCALE GENOMIC DNA]</scope>
    <source>
        <strain evidence="1 2">An421</strain>
    </source>
</reference>
<dbReference type="AlphaFoldDB" id="A0AA41D7G6"/>